<dbReference type="PRINTS" id="PR00081">
    <property type="entry name" value="GDHRDH"/>
</dbReference>
<evidence type="ECO:0000313" key="5">
    <source>
        <dbReference type="Proteomes" id="UP000076761"/>
    </source>
</evidence>
<proteinExistence type="inferred from homology"/>
<evidence type="ECO:0000313" key="4">
    <source>
        <dbReference type="EMBL" id="KZT20704.1"/>
    </source>
</evidence>
<evidence type="ECO:0000256" key="2">
    <source>
        <dbReference type="ARBA" id="ARBA00022857"/>
    </source>
</evidence>
<dbReference type="AlphaFoldDB" id="A0A165P9B2"/>
<dbReference type="SUPFAM" id="SSF51735">
    <property type="entry name" value="NAD(P)-binding Rossmann-fold domains"/>
    <property type="match status" value="1"/>
</dbReference>
<dbReference type="InterPro" id="IPR002347">
    <property type="entry name" value="SDR_fam"/>
</dbReference>
<reference evidence="4 5" key="1">
    <citation type="journal article" date="2016" name="Mol. Biol. Evol.">
        <title>Comparative Genomics of Early-Diverging Mushroom-Forming Fungi Provides Insights into the Origins of Lignocellulose Decay Capabilities.</title>
        <authorList>
            <person name="Nagy L.G."/>
            <person name="Riley R."/>
            <person name="Tritt A."/>
            <person name="Adam C."/>
            <person name="Daum C."/>
            <person name="Floudas D."/>
            <person name="Sun H."/>
            <person name="Yadav J.S."/>
            <person name="Pangilinan J."/>
            <person name="Larsson K.H."/>
            <person name="Matsuura K."/>
            <person name="Barry K."/>
            <person name="Labutti K."/>
            <person name="Kuo R."/>
            <person name="Ohm R.A."/>
            <person name="Bhattacharya S.S."/>
            <person name="Shirouzu T."/>
            <person name="Yoshinaga Y."/>
            <person name="Martin F.M."/>
            <person name="Grigoriev I.V."/>
            <person name="Hibbett D.S."/>
        </authorList>
    </citation>
    <scope>NUCLEOTIDE SEQUENCE [LARGE SCALE GENOMIC DNA]</scope>
    <source>
        <strain evidence="4 5">HHB14362 ss-1</strain>
    </source>
</reference>
<evidence type="ECO:0000256" key="3">
    <source>
        <dbReference type="ARBA" id="ARBA00023002"/>
    </source>
</evidence>
<dbReference type="InterPro" id="IPR036291">
    <property type="entry name" value="NAD(P)-bd_dom_sf"/>
</dbReference>
<dbReference type="STRING" id="1314782.A0A165P9B2"/>
<gene>
    <name evidence="4" type="ORF">NEOLEDRAFT_1140421</name>
</gene>
<dbReference type="Pfam" id="PF00106">
    <property type="entry name" value="adh_short"/>
    <property type="match status" value="1"/>
</dbReference>
<dbReference type="PANTHER" id="PTHR44229">
    <property type="entry name" value="15-HYDROXYPROSTAGLANDIN DEHYDROGENASE [NAD(+)]"/>
    <property type="match status" value="1"/>
</dbReference>
<organism evidence="4 5">
    <name type="scientific">Neolentinus lepideus HHB14362 ss-1</name>
    <dbReference type="NCBI Taxonomy" id="1314782"/>
    <lineage>
        <taxon>Eukaryota</taxon>
        <taxon>Fungi</taxon>
        <taxon>Dikarya</taxon>
        <taxon>Basidiomycota</taxon>
        <taxon>Agaricomycotina</taxon>
        <taxon>Agaricomycetes</taxon>
        <taxon>Gloeophyllales</taxon>
        <taxon>Gloeophyllaceae</taxon>
        <taxon>Neolentinus</taxon>
    </lineage>
</organism>
<keyword evidence="5" id="KW-1185">Reference proteome</keyword>
<evidence type="ECO:0000256" key="1">
    <source>
        <dbReference type="ARBA" id="ARBA00006484"/>
    </source>
</evidence>
<keyword evidence="3" id="KW-0560">Oxidoreductase</keyword>
<protein>
    <submittedName>
        <fullName evidence="4">NAD(P)-binding protein</fullName>
    </submittedName>
</protein>
<dbReference type="Gene3D" id="3.40.50.720">
    <property type="entry name" value="NAD(P)-binding Rossmann-like Domain"/>
    <property type="match status" value="1"/>
</dbReference>
<keyword evidence="2" id="KW-0521">NADP</keyword>
<name>A0A165P9B2_9AGAM</name>
<dbReference type="OrthoDB" id="5371740at2759"/>
<accession>A0A165P9B2</accession>
<dbReference type="PANTHER" id="PTHR44229:SF4">
    <property type="entry name" value="15-HYDROXYPROSTAGLANDIN DEHYDROGENASE [NAD(+)]"/>
    <property type="match status" value="1"/>
</dbReference>
<dbReference type="PROSITE" id="PS00061">
    <property type="entry name" value="ADH_SHORT"/>
    <property type="match status" value="1"/>
</dbReference>
<dbReference type="InterPro" id="IPR020904">
    <property type="entry name" value="Sc_DH/Rdtase_CS"/>
</dbReference>
<dbReference type="EMBL" id="KV425616">
    <property type="protein sequence ID" value="KZT20704.1"/>
    <property type="molecule type" value="Genomic_DNA"/>
</dbReference>
<dbReference type="GO" id="GO:0016616">
    <property type="term" value="F:oxidoreductase activity, acting on the CH-OH group of donors, NAD or NADP as acceptor"/>
    <property type="evidence" value="ECO:0007669"/>
    <property type="project" value="TreeGrafter"/>
</dbReference>
<comment type="similarity">
    <text evidence="1">Belongs to the short-chain dehydrogenases/reductases (SDR) family.</text>
</comment>
<sequence length="331" mass="36031">MTTITDEQLLEFANSSKDRVLLITGGANGIGKEVSLLFAQHGAKVVIGDRDVKGGADVVATIHKYGGHAVFRPCNVLEWSDLVSLFEFAIQSYGSIDIVVPMAGVGEAGRPFETVVLANALPQKPNLRTIEINFIAVINTTHLALHYLKKRTPRESHPKSIVLMASMSSWQAIPGAPLYSAAKHGTLGFMRSLSATSEADGIRILSIHPWFVDTALIGTPTKVVLAGLPKTPVTRVAEAVFYAATDTDWKNNGCTLLLPDDGPVLRLEKEELREGVYGTIEARIQFARRSIRGIRLWIGTVRDIYGLIGEKRIFLIAVTAVGGWTLLHKIL</sequence>
<dbReference type="Proteomes" id="UP000076761">
    <property type="component" value="Unassembled WGS sequence"/>
</dbReference>
<dbReference type="GO" id="GO:0005737">
    <property type="term" value="C:cytoplasm"/>
    <property type="evidence" value="ECO:0007669"/>
    <property type="project" value="TreeGrafter"/>
</dbReference>
<dbReference type="InParanoid" id="A0A165P9B2"/>